<organism evidence="9 10">
    <name type="scientific">Jatrophihabitans lederbergiae</name>
    <dbReference type="NCBI Taxonomy" id="3075547"/>
    <lineage>
        <taxon>Bacteria</taxon>
        <taxon>Bacillati</taxon>
        <taxon>Actinomycetota</taxon>
        <taxon>Actinomycetes</taxon>
        <taxon>Jatrophihabitantales</taxon>
        <taxon>Jatrophihabitantaceae</taxon>
        <taxon>Jatrophihabitans</taxon>
    </lineage>
</organism>
<dbReference type="Gene3D" id="3.40.50.300">
    <property type="entry name" value="P-loop containing nucleotide triphosphate hydrolases"/>
    <property type="match status" value="1"/>
</dbReference>
<dbReference type="InterPro" id="IPR027417">
    <property type="entry name" value="P-loop_NTPase"/>
</dbReference>
<dbReference type="PANTHER" id="PTHR43790:SF3">
    <property type="entry name" value="D-ALLOSE IMPORT ATP-BINDING PROTEIN ALSA-RELATED"/>
    <property type="match status" value="1"/>
</dbReference>
<protein>
    <submittedName>
        <fullName evidence="9">ATP-binding cassette domain-containing protein</fullName>
    </submittedName>
</protein>
<keyword evidence="1" id="KW-0813">Transport</keyword>
<evidence type="ECO:0000256" key="3">
    <source>
        <dbReference type="ARBA" id="ARBA00022741"/>
    </source>
</evidence>
<reference evidence="10" key="1">
    <citation type="submission" date="2023-07" db="EMBL/GenBank/DDBJ databases">
        <title>30 novel species of actinomycetes from the DSMZ collection.</title>
        <authorList>
            <person name="Nouioui I."/>
        </authorList>
    </citation>
    <scope>NUCLEOTIDE SEQUENCE [LARGE SCALE GENOMIC DNA]</scope>
    <source>
        <strain evidence="10">DSM 44399</strain>
    </source>
</reference>
<evidence type="ECO:0000256" key="7">
    <source>
        <dbReference type="SAM" id="MobiDB-lite"/>
    </source>
</evidence>
<evidence type="ECO:0000313" key="9">
    <source>
        <dbReference type="EMBL" id="MDT0262749.1"/>
    </source>
</evidence>
<comment type="caution">
    <text evidence="9">The sequence shown here is derived from an EMBL/GenBank/DDBJ whole genome shotgun (WGS) entry which is preliminary data.</text>
</comment>
<keyword evidence="6" id="KW-0472">Membrane</keyword>
<evidence type="ECO:0000256" key="4">
    <source>
        <dbReference type="ARBA" id="ARBA00022840"/>
    </source>
</evidence>
<evidence type="ECO:0000256" key="5">
    <source>
        <dbReference type="ARBA" id="ARBA00022967"/>
    </source>
</evidence>
<gene>
    <name evidence="9" type="ORF">RM423_15235</name>
</gene>
<dbReference type="GO" id="GO:0005524">
    <property type="term" value="F:ATP binding"/>
    <property type="evidence" value="ECO:0007669"/>
    <property type="project" value="UniProtKB-KW"/>
</dbReference>
<name>A0ABU2JDH3_9ACTN</name>
<dbReference type="PANTHER" id="PTHR43790">
    <property type="entry name" value="CARBOHYDRATE TRANSPORT ATP-BINDING PROTEIN MG119-RELATED"/>
    <property type="match status" value="1"/>
</dbReference>
<evidence type="ECO:0000256" key="6">
    <source>
        <dbReference type="ARBA" id="ARBA00023136"/>
    </source>
</evidence>
<keyword evidence="10" id="KW-1185">Reference proteome</keyword>
<sequence length="107" mass="11172">MASSSKTLLELSDVRKRFGPVVALDGASVRLAAGEVRALVGGNGSGKSTLSKVLLGILEPDEATLSVDGSPPNKHGEGPARARPFGSPAPSRRCHCWMTSPSRKTYI</sequence>
<dbReference type="Proteomes" id="UP001183176">
    <property type="component" value="Unassembled WGS sequence"/>
</dbReference>
<keyword evidence="5" id="KW-1278">Translocase</keyword>
<keyword evidence="4 9" id="KW-0067">ATP-binding</keyword>
<accession>A0ABU2JDH3</accession>
<dbReference type="Pfam" id="PF00005">
    <property type="entry name" value="ABC_tran"/>
    <property type="match status" value="1"/>
</dbReference>
<dbReference type="RefSeq" id="WP_396327731.1">
    <property type="nucleotide sequence ID" value="NZ_JAVREH010000022.1"/>
</dbReference>
<dbReference type="SUPFAM" id="SSF52540">
    <property type="entry name" value="P-loop containing nucleoside triphosphate hydrolases"/>
    <property type="match status" value="1"/>
</dbReference>
<evidence type="ECO:0000259" key="8">
    <source>
        <dbReference type="Pfam" id="PF00005"/>
    </source>
</evidence>
<dbReference type="EMBL" id="JAVREH010000022">
    <property type="protein sequence ID" value="MDT0262749.1"/>
    <property type="molecule type" value="Genomic_DNA"/>
</dbReference>
<keyword evidence="3" id="KW-0547">Nucleotide-binding</keyword>
<feature type="region of interest" description="Disordered" evidence="7">
    <location>
        <begin position="64"/>
        <end position="94"/>
    </location>
</feature>
<dbReference type="InterPro" id="IPR050107">
    <property type="entry name" value="ABC_carbohydrate_import_ATPase"/>
</dbReference>
<evidence type="ECO:0000256" key="1">
    <source>
        <dbReference type="ARBA" id="ARBA00022448"/>
    </source>
</evidence>
<evidence type="ECO:0000256" key="2">
    <source>
        <dbReference type="ARBA" id="ARBA00022475"/>
    </source>
</evidence>
<evidence type="ECO:0000313" key="10">
    <source>
        <dbReference type="Proteomes" id="UP001183176"/>
    </source>
</evidence>
<proteinExistence type="predicted"/>
<feature type="domain" description="ABC transporter" evidence="8">
    <location>
        <begin position="24"/>
        <end position="74"/>
    </location>
</feature>
<keyword evidence="2" id="KW-1003">Cell membrane</keyword>
<dbReference type="InterPro" id="IPR003439">
    <property type="entry name" value="ABC_transporter-like_ATP-bd"/>
</dbReference>